<gene>
    <name evidence="8" type="ORF">ACETAC_03205</name>
</gene>
<dbReference type="InterPro" id="IPR043128">
    <property type="entry name" value="Rev_trsase/Diguanyl_cyclase"/>
</dbReference>
<dbReference type="InterPro" id="IPR029151">
    <property type="entry name" value="Sensor-like_sf"/>
</dbReference>
<keyword evidence="9" id="KW-1185">Reference proteome</keyword>
<keyword evidence="3 6" id="KW-0812">Transmembrane</keyword>
<organism evidence="8 9">
    <name type="scientific">Aceticella autotrophica</name>
    <dbReference type="NCBI Taxonomy" id="2755338"/>
    <lineage>
        <taxon>Bacteria</taxon>
        <taxon>Bacillati</taxon>
        <taxon>Bacillota</taxon>
        <taxon>Clostridia</taxon>
        <taxon>Thermoanaerobacterales</taxon>
        <taxon>Thermoanaerobacteraceae</taxon>
        <taxon>Aceticella</taxon>
    </lineage>
</organism>
<dbReference type="InterPro" id="IPR050469">
    <property type="entry name" value="Diguanylate_Cyclase"/>
</dbReference>
<comment type="subcellular location">
    <subcellularLocation>
        <location evidence="1">Cell membrane</location>
        <topology evidence="1">Multi-pass membrane protein</topology>
    </subcellularLocation>
</comment>
<dbReference type="PANTHER" id="PTHR45138:SF9">
    <property type="entry name" value="DIGUANYLATE CYCLASE DGCM-RELATED"/>
    <property type="match status" value="1"/>
</dbReference>
<feature type="transmembrane region" description="Helical" evidence="6">
    <location>
        <begin position="169"/>
        <end position="192"/>
    </location>
</feature>
<dbReference type="Pfam" id="PF00990">
    <property type="entry name" value="GGDEF"/>
    <property type="match status" value="1"/>
</dbReference>
<evidence type="ECO:0000256" key="4">
    <source>
        <dbReference type="ARBA" id="ARBA00022989"/>
    </source>
</evidence>
<proteinExistence type="predicted"/>
<dbReference type="EMBL" id="CP060096">
    <property type="protein sequence ID" value="QSZ27904.1"/>
    <property type="molecule type" value="Genomic_DNA"/>
</dbReference>
<dbReference type="PROSITE" id="PS50887">
    <property type="entry name" value="GGDEF"/>
    <property type="match status" value="1"/>
</dbReference>
<dbReference type="GO" id="GO:0052621">
    <property type="term" value="F:diguanylate cyclase activity"/>
    <property type="evidence" value="ECO:0007669"/>
    <property type="project" value="TreeGrafter"/>
</dbReference>
<evidence type="ECO:0000256" key="1">
    <source>
        <dbReference type="ARBA" id="ARBA00004651"/>
    </source>
</evidence>
<dbReference type="InterPro" id="IPR029787">
    <property type="entry name" value="Nucleotide_cyclase"/>
</dbReference>
<keyword evidence="4 6" id="KW-1133">Transmembrane helix</keyword>
<dbReference type="GO" id="GO:0043709">
    <property type="term" value="P:cell adhesion involved in single-species biofilm formation"/>
    <property type="evidence" value="ECO:0007669"/>
    <property type="project" value="TreeGrafter"/>
</dbReference>
<keyword evidence="5 6" id="KW-0472">Membrane</keyword>
<accession>A0A975AWS1</accession>
<keyword evidence="2" id="KW-1003">Cell membrane</keyword>
<dbReference type="FunFam" id="3.30.70.270:FF:000001">
    <property type="entry name" value="Diguanylate cyclase domain protein"/>
    <property type="match status" value="1"/>
</dbReference>
<evidence type="ECO:0000256" key="6">
    <source>
        <dbReference type="SAM" id="Phobius"/>
    </source>
</evidence>
<dbReference type="InterPro" id="IPR033463">
    <property type="entry name" value="sCache_3"/>
</dbReference>
<evidence type="ECO:0000256" key="2">
    <source>
        <dbReference type="ARBA" id="ARBA00022475"/>
    </source>
</evidence>
<dbReference type="SUPFAM" id="SSF103190">
    <property type="entry name" value="Sensory domain-like"/>
    <property type="match status" value="1"/>
</dbReference>
<evidence type="ECO:0000259" key="7">
    <source>
        <dbReference type="PROSITE" id="PS50887"/>
    </source>
</evidence>
<evidence type="ECO:0000256" key="5">
    <source>
        <dbReference type="ARBA" id="ARBA00023136"/>
    </source>
</evidence>
<dbReference type="GO" id="GO:0005886">
    <property type="term" value="C:plasma membrane"/>
    <property type="evidence" value="ECO:0007669"/>
    <property type="project" value="UniProtKB-SubCell"/>
</dbReference>
<reference evidence="8" key="1">
    <citation type="submission" date="2020-08" db="EMBL/GenBank/DDBJ databases">
        <title>Genomic insights into the carbon and energy metabolism of the first obligate autotrophic acetogenic bacterium Aceticella autotrophica gen. nov., sp. nov.</title>
        <authorList>
            <person name="Toshchakov S.V."/>
            <person name="Elcheninov A.G."/>
            <person name="Kublanov I.V."/>
            <person name="Frolov E.N."/>
            <person name="Lebedinsky A.V."/>
        </authorList>
    </citation>
    <scope>NUCLEOTIDE SEQUENCE</scope>
    <source>
        <strain evidence="8">3443-3Ac</strain>
    </source>
</reference>
<evidence type="ECO:0000313" key="9">
    <source>
        <dbReference type="Proteomes" id="UP000671913"/>
    </source>
</evidence>
<dbReference type="Pfam" id="PF17202">
    <property type="entry name" value="sCache_3_3"/>
    <property type="match status" value="1"/>
</dbReference>
<evidence type="ECO:0000313" key="8">
    <source>
        <dbReference type="EMBL" id="QSZ27904.1"/>
    </source>
</evidence>
<protein>
    <submittedName>
        <fullName evidence="8">Diguanylate cyclase</fullName>
    </submittedName>
</protein>
<dbReference type="InterPro" id="IPR000160">
    <property type="entry name" value="GGDEF_dom"/>
</dbReference>
<evidence type="ECO:0000256" key="3">
    <source>
        <dbReference type="ARBA" id="ARBA00022692"/>
    </source>
</evidence>
<name>A0A975AWS1_9THEO</name>
<dbReference type="KEGG" id="aaut:ACETAC_03205"/>
<dbReference type="AlphaFoldDB" id="A0A975AWS1"/>
<dbReference type="PANTHER" id="PTHR45138">
    <property type="entry name" value="REGULATORY COMPONENTS OF SENSORY TRANSDUCTION SYSTEM"/>
    <property type="match status" value="1"/>
</dbReference>
<dbReference type="Gene3D" id="3.30.70.270">
    <property type="match status" value="1"/>
</dbReference>
<dbReference type="GO" id="GO:1902201">
    <property type="term" value="P:negative regulation of bacterial-type flagellum-dependent cell motility"/>
    <property type="evidence" value="ECO:0007669"/>
    <property type="project" value="TreeGrafter"/>
</dbReference>
<dbReference type="SUPFAM" id="SSF55073">
    <property type="entry name" value="Nucleotide cyclase"/>
    <property type="match status" value="1"/>
</dbReference>
<dbReference type="SMART" id="SM00267">
    <property type="entry name" value="GGDEF"/>
    <property type="match status" value="1"/>
</dbReference>
<dbReference type="RefSeq" id="WP_431731799.1">
    <property type="nucleotide sequence ID" value="NZ_CP060096.1"/>
</dbReference>
<dbReference type="Proteomes" id="UP000671913">
    <property type="component" value="Chromosome"/>
</dbReference>
<dbReference type="NCBIfam" id="TIGR00254">
    <property type="entry name" value="GGDEF"/>
    <property type="match status" value="1"/>
</dbReference>
<sequence>MIIIIAILVSFAVSFVVISAYDEVIMSATDRVKYDIDLFQTLLEQKYPGAWNIKNGKLYKGNVQLNDNYDVVDCFTSISGNTTTIFQGDTRISTSIKNNKGERVIGTKADPEVAETVLKQGKNYFGIANVVGEKYITAYKPIKDNEGEIIGMVYTGIPLSSFDIVKKRLILRIGFPSFLFLIFAITEIMLIVEWINVRKLALTDSLTNAYNRRYFTQMLEREIEYAKRTGLTFSIIMVDLDHFKNVNDRFGHAAGDLVLKSLVNMIKQRIRKTDCIARWGGEEFLILLPNTPVDKGAYLAEELRKRLSRMVIPKVGHVTASFGVTGYCEGDTIDTLVMRADSMMYKAKSSGRNCVRFTDKCK</sequence>
<dbReference type="Gene3D" id="3.30.450.20">
    <property type="entry name" value="PAS domain"/>
    <property type="match status" value="1"/>
</dbReference>
<feature type="domain" description="GGDEF" evidence="7">
    <location>
        <begin position="231"/>
        <end position="360"/>
    </location>
</feature>
<dbReference type="CDD" id="cd01949">
    <property type="entry name" value="GGDEF"/>
    <property type="match status" value="1"/>
</dbReference>